<name>A0AAE0ZRK4_9GAST</name>
<evidence type="ECO:0000313" key="3">
    <source>
        <dbReference type="Proteomes" id="UP001283361"/>
    </source>
</evidence>
<comment type="caution">
    <text evidence="2">The sequence shown here is derived from an EMBL/GenBank/DDBJ whole genome shotgun (WGS) entry which is preliminary data.</text>
</comment>
<evidence type="ECO:0000256" key="1">
    <source>
        <dbReference type="SAM" id="MobiDB-lite"/>
    </source>
</evidence>
<evidence type="ECO:0000313" key="2">
    <source>
        <dbReference type="EMBL" id="KAK3774308.1"/>
    </source>
</evidence>
<dbReference type="AlphaFoldDB" id="A0AAE0ZRK4"/>
<organism evidence="2 3">
    <name type="scientific">Elysia crispata</name>
    <name type="common">lettuce slug</name>
    <dbReference type="NCBI Taxonomy" id="231223"/>
    <lineage>
        <taxon>Eukaryota</taxon>
        <taxon>Metazoa</taxon>
        <taxon>Spiralia</taxon>
        <taxon>Lophotrochozoa</taxon>
        <taxon>Mollusca</taxon>
        <taxon>Gastropoda</taxon>
        <taxon>Heterobranchia</taxon>
        <taxon>Euthyneura</taxon>
        <taxon>Panpulmonata</taxon>
        <taxon>Sacoglossa</taxon>
        <taxon>Placobranchoidea</taxon>
        <taxon>Plakobranchidae</taxon>
        <taxon>Elysia</taxon>
    </lineage>
</organism>
<protein>
    <submittedName>
        <fullName evidence="2">Uncharacterized protein</fullName>
    </submittedName>
</protein>
<proteinExistence type="predicted"/>
<gene>
    <name evidence="2" type="ORF">RRG08_040911</name>
</gene>
<dbReference type="EMBL" id="JAWDGP010003436">
    <property type="protein sequence ID" value="KAK3774308.1"/>
    <property type="molecule type" value="Genomic_DNA"/>
</dbReference>
<reference evidence="2" key="1">
    <citation type="journal article" date="2023" name="G3 (Bethesda)">
        <title>A reference genome for the long-term kleptoplast-retaining sea slug Elysia crispata morphotype clarki.</title>
        <authorList>
            <person name="Eastman K.E."/>
            <person name="Pendleton A.L."/>
            <person name="Shaikh M.A."/>
            <person name="Suttiyut T."/>
            <person name="Ogas R."/>
            <person name="Tomko P."/>
            <person name="Gavelis G."/>
            <person name="Widhalm J.R."/>
            <person name="Wisecaver J.H."/>
        </authorList>
    </citation>
    <scope>NUCLEOTIDE SEQUENCE</scope>
    <source>
        <strain evidence="2">ECLA1</strain>
    </source>
</reference>
<sequence>MELPAVSGKQETFPSSRNGGRTSQVYNRAVPRDRTRPVITVKPLLGLFIKLKCPDNVDLYSHEPSVVPATKTLMSDCVYQKLVCVDDQWSGTGQSSFRFHMWRSYKIDVRKQELELGWPPKPRPGPFLTVSSHPTMLSVDWKWSVPEDSASGSLDKPPGQAKPKVAFRHARFLPAVRANGSWRYGPREETRFEWCWVQPGVELIPLKQWRRSTVVTSKCLDPPGRSRTPR</sequence>
<keyword evidence="3" id="KW-1185">Reference proteome</keyword>
<accession>A0AAE0ZRK4</accession>
<dbReference type="Proteomes" id="UP001283361">
    <property type="component" value="Unassembled WGS sequence"/>
</dbReference>
<feature type="region of interest" description="Disordered" evidence="1">
    <location>
        <begin position="1"/>
        <end position="24"/>
    </location>
</feature>
<feature type="compositionally biased region" description="Polar residues" evidence="1">
    <location>
        <begin position="9"/>
        <end position="24"/>
    </location>
</feature>